<proteinExistence type="inferred from homology"/>
<dbReference type="Gene3D" id="2.30.30.1020">
    <property type="entry name" value="CCR4-NOT complex subunit 2/3/5, C-terminal domain"/>
    <property type="match status" value="1"/>
</dbReference>
<dbReference type="GO" id="GO:0031047">
    <property type="term" value="P:regulatory ncRNA-mediated gene silencing"/>
    <property type="evidence" value="ECO:0007669"/>
    <property type="project" value="UniProtKB-KW"/>
</dbReference>
<dbReference type="GeneTree" id="ENSGT00390000001285"/>
<gene>
    <name evidence="18" type="primary">CNOT2</name>
</gene>
<reference evidence="18" key="2">
    <citation type="submission" date="2020-02" db="EMBL/GenBank/DDBJ databases">
        <title>Esox lucius (northern pike) genome, fEsoLuc1, primary haplotype.</title>
        <authorList>
            <person name="Myers G."/>
            <person name="Karagic N."/>
            <person name="Meyer A."/>
            <person name="Pippel M."/>
            <person name="Reichard M."/>
            <person name="Winkler S."/>
            <person name="Tracey A."/>
            <person name="Sims Y."/>
            <person name="Howe K."/>
            <person name="Rhie A."/>
            <person name="Formenti G."/>
            <person name="Durbin R."/>
            <person name="Fedrigo O."/>
            <person name="Jarvis E.D."/>
        </authorList>
    </citation>
    <scope>NUCLEOTIDE SEQUENCE [LARGE SCALE GENOMIC DNA]</scope>
</reference>
<evidence type="ECO:0000256" key="8">
    <source>
        <dbReference type="ARBA" id="ARBA00022845"/>
    </source>
</evidence>
<evidence type="ECO:0000256" key="1">
    <source>
        <dbReference type="ARBA" id="ARBA00004123"/>
    </source>
</evidence>
<feature type="compositionally biased region" description="Polar residues" evidence="16">
    <location>
        <begin position="267"/>
        <end position="278"/>
    </location>
</feature>
<dbReference type="AlphaFoldDB" id="A0A6Q2Z3Q2"/>
<dbReference type="PANTHER" id="PTHR23326">
    <property type="entry name" value="CCR4 NOT-RELATED"/>
    <property type="match status" value="1"/>
</dbReference>
<evidence type="ECO:0000313" key="18">
    <source>
        <dbReference type="Ensembl" id="ENSELUP00000072390.1"/>
    </source>
</evidence>
<evidence type="ECO:0000256" key="2">
    <source>
        <dbReference type="ARBA" id="ARBA00004496"/>
    </source>
</evidence>
<feature type="region of interest" description="Disordered" evidence="16">
    <location>
        <begin position="209"/>
        <end position="286"/>
    </location>
</feature>
<evidence type="ECO:0000256" key="14">
    <source>
        <dbReference type="ARBA" id="ARBA00071434"/>
    </source>
</evidence>
<feature type="region of interest" description="Disordered" evidence="16">
    <location>
        <begin position="140"/>
        <end position="164"/>
    </location>
</feature>
<sequence>MAKRQGRTVTNGMFSATRKKFVEGVDSDYPDESMYYSQPSMFSHRSDKDMLSSPSPSSSGQLSQLGASLYGPHSALGFSIRGMGNNTPQLNRSLTQGSQLPSHITPTTGVPTMSLHTPPSPSRGILPINSRGMLNHSQAGQSIGMSSGRTNSMGSSGLGSPNRSSPSIICMPKQQPARQPFTINSMSGFGMNRNQAFGMNNSLSIGMVTKPSNEPTQDFSIHNEDFPALPGPNYKDPTLSNDDSKTNLNSTGKSTSSVDGPKFPGDKTTSAQNNNQKKGIQVLPDGRVTNIPGGMVTDQFGMIGLLTFIRAAETDPGMVHLALGSDLTTLGLNLNSPENLYPKFASPWASAPCRPQDIDFHVPSEYLTNIHIRDKLAAIKLARYGEDLLFYLYYMNGGDLLQLLAAVELFNRDWRYHKEERVWITRAPGMEPTLKTNTYERGTYYFFDCLNWRKVAKEFHLEYDKLEERPHVPSTFNYNPAQQAF</sequence>
<feature type="compositionally biased region" description="Polar residues" evidence="16">
    <location>
        <begin position="238"/>
        <end position="258"/>
    </location>
</feature>
<keyword evidence="12" id="KW-0539">Nucleus</keyword>
<keyword evidence="4" id="KW-0217">Developmental protein</keyword>
<dbReference type="Proteomes" id="UP000265140">
    <property type="component" value="Chromosome 19"/>
</dbReference>
<comment type="similarity">
    <text evidence="3">Belongs to the CNOT2/3/5 family.</text>
</comment>
<feature type="domain" description="NOT2/NOT3/NOT5 C-terminal" evidence="17">
    <location>
        <begin position="342"/>
        <end position="466"/>
    </location>
</feature>
<keyword evidence="8" id="KW-0810">Translation regulation</keyword>
<feature type="compositionally biased region" description="Polar residues" evidence="16">
    <location>
        <begin position="84"/>
        <end position="100"/>
    </location>
</feature>
<dbReference type="InterPro" id="IPR007282">
    <property type="entry name" value="NOT2/3/5_C"/>
</dbReference>
<name>A0A6Q2Z3Q2_ESOLU</name>
<dbReference type="GO" id="GO:0005829">
    <property type="term" value="C:cytosol"/>
    <property type="evidence" value="ECO:0007669"/>
    <property type="project" value="UniProtKB-ARBA"/>
</dbReference>
<reference evidence="18" key="4">
    <citation type="submission" date="2025-09" db="UniProtKB">
        <authorList>
            <consortium name="Ensembl"/>
        </authorList>
    </citation>
    <scope>IDENTIFICATION</scope>
</reference>
<evidence type="ECO:0000256" key="12">
    <source>
        <dbReference type="ARBA" id="ARBA00023242"/>
    </source>
</evidence>
<evidence type="ECO:0000256" key="4">
    <source>
        <dbReference type="ARBA" id="ARBA00022473"/>
    </source>
</evidence>
<feature type="region of interest" description="Disordered" evidence="16">
    <location>
        <begin position="42"/>
        <end position="66"/>
    </location>
</feature>
<evidence type="ECO:0000256" key="7">
    <source>
        <dbReference type="ARBA" id="ARBA00022553"/>
    </source>
</evidence>
<evidence type="ECO:0000256" key="5">
    <source>
        <dbReference type="ARBA" id="ARBA00022490"/>
    </source>
</evidence>
<evidence type="ECO:0000256" key="3">
    <source>
        <dbReference type="ARBA" id="ARBA00007682"/>
    </source>
</evidence>
<organism evidence="18 19">
    <name type="scientific">Esox lucius</name>
    <name type="common">Northern pike</name>
    <dbReference type="NCBI Taxonomy" id="8010"/>
    <lineage>
        <taxon>Eukaryota</taxon>
        <taxon>Metazoa</taxon>
        <taxon>Chordata</taxon>
        <taxon>Craniata</taxon>
        <taxon>Vertebrata</taxon>
        <taxon>Euteleostomi</taxon>
        <taxon>Actinopterygii</taxon>
        <taxon>Neopterygii</taxon>
        <taxon>Teleostei</taxon>
        <taxon>Protacanthopterygii</taxon>
        <taxon>Esociformes</taxon>
        <taxon>Esocidae</taxon>
        <taxon>Esox</taxon>
    </lineage>
</organism>
<evidence type="ECO:0000256" key="9">
    <source>
        <dbReference type="ARBA" id="ARBA00023015"/>
    </source>
</evidence>
<comment type="subunit">
    <text evidence="13">Component of the CCR4-NOT complex; distinct complexes seem to exist that differ in the participation of probably mutually exclusive catalytic subunits. In the complex interacts directly with CNOT3. Interacts with NCOR1, NCOR2. HDAC3 and GPS2.</text>
</comment>
<evidence type="ECO:0000256" key="10">
    <source>
        <dbReference type="ARBA" id="ARBA00023158"/>
    </source>
</evidence>
<dbReference type="Pfam" id="PF04153">
    <property type="entry name" value="NOT2_3_5_C"/>
    <property type="match status" value="1"/>
</dbReference>
<keyword evidence="7" id="KW-0597">Phosphoprotein</keyword>
<dbReference type="InterPro" id="IPR040168">
    <property type="entry name" value="Not2/3/5"/>
</dbReference>
<accession>A0A6Q2Z3Q2</accession>
<dbReference type="GO" id="GO:0030015">
    <property type="term" value="C:CCR4-NOT core complex"/>
    <property type="evidence" value="ECO:0007669"/>
    <property type="project" value="InterPro"/>
</dbReference>
<dbReference type="GO" id="GO:0006417">
    <property type="term" value="P:regulation of translation"/>
    <property type="evidence" value="ECO:0007669"/>
    <property type="project" value="UniProtKB-KW"/>
</dbReference>
<feature type="compositionally biased region" description="Low complexity" evidence="16">
    <location>
        <begin position="51"/>
        <end position="66"/>
    </location>
</feature>
<protein>
    <recommendedName>
        <fullName evidence="14">CCR4-NOT transcription complex subunit 2</fullName>
    </recommendedName>
    <alternativeName>
        <fullName evidence="15">CCR4-associated factor 2</fullName>
    </alternativeName>
</protein>
<evidence type="ECO:0000256" key="6">
    <source>
        <dbReference type="ARBA" id="ARBA00022491"/>
    </source>
</evidence>
<reference evidence="19" key="1">
    <citation type="journal article" date="2014" name="PLoS ONE">
        <title>The genome and linkage map of the northern pike (Esox lucius): conserved synteny revealed between the salmonid sister group and the Neoteleostei.</title>
        <authorList>
            <person name="Rondeau E.B."/>
            <person name="Minkley D.R."/>
            <person name="Leong J.S."/>
            <person name="Messmer A.M."/>
            <person name="Jantzen J.R."/>
            <person name="von Schalburg K.R."/>
            <person name="Lemon C."/>
            <person name="Bird N.H."/>
            <person name="Koop B.F."/>
        </authorList>
    </citation>
    <scope>NUCLEOTIDE SEQUENCE</scope>
</reference>
<dbReference type="GO" id="GO:0005634">
    <property type="term" value="C:nucleus"/>
    <property type="evidence" value="ECO:0007669"/>
    <property type="project" value="UniProtKB-SubCell"/>
</dbReference>
<dbReference type="Ensembl" id="ENSELUT00000072916.2">
    <property type="protein sequence ID" value="ENSELUP00000072390.1"/>
    <property type="gene ID" value="ENSELUG00000007279.3"/>
</dbReference>
<keyword evidence="9" id="KW-0805">Transcription regulation</keyword>
<keyword evidence="19" id="KW-1185">Reference proteome</keyword>
<evidence type="ECO:0000259" key="17">
    <source>
        <dbReference type="Pfam" id="PF04153"/>
    </source>
</evidence>
<evidence type="ECO:0000256" key="11">
    <source>
        <dbReference type="ARBA" id="ARBA00023163"/>
    </source>
</evidence>
<keyword evidence="6" id="KW-0678">Repressor</keyword>
<comment type="subcellular location">
    <subcellularLocation>
        <location evidence="2">Cytoplasm</location>
    </subcellularLocation>
    <subcellularLocation>
        <location evidence="1">Nucleus</location>
    </subcellularLocation>
</comment>
<feature type="compositionally biased region" description="Polar residues" evidence="16">
    <location>
        <begin position="209"/>
        <end position="220"/>
    </location>
</feature>
<evidence type="ECO:0000256" key="15">
    <source>
        <dbReference type="ARBA" id="ARBA00083550"/>
    </source>
</evidence>
<evidence type="ECO:0000256" key="16">
    <source>
        <dbReference type="SAM" id="MobiDB-lite"/>
    </source>
</evidence>
<keyword evidence="11" id="KW-0804">Transcription</keyword>
<reference evidence="18" key="3">
    <citation type="submission" date="2025-08" db="UniProtKB">
        <authorList>
            <consortium name="Ensembl"/>
        </authorList>
    </citation>
    <scope>IDENTIFICATION</scope>
</reference>
<dbReference type="GO" id="GO:2000036">
    <property type="term" value="P:regulation of stem cell population maintenance"/>
    <property type="evidence" value="ECO:0007669"/>
    <property type="project" value="UniProtKB-ARBA"/>
</dbReference>
<keyword evidence="10" id="KW-0943">RNA-mediated gene silencing</keyword>
<dbReference type="GO" id="GO:0006355">
    <property type="term" value="P:regulation of DNA-templated transcription"/>
    <property type="evidence" value="ECO:0007669"/>
    <property type="project" value="InterPro"/>
</dbReference>
<keyword evidence="5" id="KW-0963">Cytoplasm</keyword>
<feature type="region of interest" description="Disordered" evidence="16">
    <location>
        <begin position="80"/>
        <end position="100"/>
    </location>
</feature>
<dbReference type="Bgee" id="ENSELUG00000007279">
    <property type="expression patterns" value="Expressed in testis and 15 other cell types or tissues"/>
</dbReference>
<dbReference type="FunFam" id="2.30.30.1020:FF:000001">
    <property type="entry name" value="Putative CCR4-NOT transcription complex subunit 2"/>
    <property type="match status" value="1"/>
</dbReference>
<dbReference type="InterPro" id="IPR038635">
    <property type="entry name" value="CCR4-NOT_su2/3/5_C_sf"/>
</dbReference>
<evidence type="ECO:0000256" key="13">
    <source>
        <dbReference type="ARBA" id="ARBA00064045"/>
    </source>
</evidence>
<evidence type="ECO:0000313" key="19">
    <source>
        <dbReference type="Proteomes" id="UP000265140"/>
    </source>
</evidence>